<protein>
    <submittedName>
        <fullName evidence="1">Metal-dependent protease of the pad1 jab1</fullName>
    </submittedName>
</protein>
<dbReference type="GeneID" id="36321451"/>
<sequence>MKSIQISQLKEEGFSCIDLIESTLSLSKTDMNLTLNEIKEMLADVEGLREALFFKQEKLSGQLRAVKDKINENQILDLHKQLKSLKLDSLGETKIVLQRNKEIFELKLLNRVLRYTIEVEKDNYNVLTALIKSEDKDDWNFLCFYLKNTLEFFSGERKEHLLKISKDIQDKLLSVFEESKKINNKTMMKSAITALDELDNNHTLLQTYIYDMEIFQKKYSMSHPHCDEIDIELYDEENNSFLVFINDLKISYQENLLDISEIFNNYEEAYKIINIKIFDDLIFPNLDNFLQGTIPFVYLFSVESAYKNIYNLGIFIESVSVNFSSKAVHDEFVNKYSAMCIDEERAYFIEIFNKLVYGSKSITRYVYKNETIVFSKDYNYIINVLVYLINTFYFRSVSFYNEEDISDMCIFYGEYLSKFLEVVYDDIQKKLEAIYQIQQITLRIKNCFKDDYYKLDNFIKKSDKLINNALDWEIDQCKGRIKQFIGQILFYRPESDLLVLEYLKKEVFESKKIKGQPQTDFIRKIYNIAYENLKQKIFQLKFSISQKKNLINFNKKFIQTVTLTGDYQIIANYKYLENLVILITVDKSTIKEIYDSLKYKINKNDLKKAMKCRNEKDTV</sequence>
<proteinExistence type="predicted"/>
<comment type="caution">
    <text evidence="1">The sequence shown here is derived from an EMBL/GenBank/DDBJ whole genome shotgun (WGS) entry which is preliminary data.</text>
</comment>
<dbReference type="VEuPathDB" id="MicrosporidiaDB:AAJ76_800089759"/>
<dbReference type="VEuPathDB" id="MicrosporidiaDB:NCER_100542"/>
<keyword evidence="1" id="KW-0645">Protease</keyword>
<dbReference type="RefSeq" id="XP_024331768.1">
    <property type="nucleotide sequence ID" value="XM_024476497.1"/>
</dbReference>
<reference evidence="1 2" key="1">
    <citation type="journal article" date="2015" name="Environ. Microbiol.">
        <title>Genome analyses suggest the presence of polyploidy and recent human-driven expansions in eight global populations of the honeybee pathogen Nosema ceranae.</title>
        <authorList>
            <person name="Pelin A."/>
            <person name="Selman M."/>
            <person name="Aris-Brosou S."/>
            <person name="Farinelli L."/>
            <person name="Corradi N."/>
        </authorList>
    </citation>
    <scope>NUCLEOTIDE SEQUENCE [LARGE SCALE GENOMIC DNA]</scope>
    <source>
        <strain evidence="1 2">PA08 1199</strain>
    </source>
</reference>
<organism evidence="1 2">
    <name type="scientific">Vairimorpha ceranae</name>
    <dbReference type="NCBI Taxonomy" id="40302"/>
    <lineage>
        <taxon>Eukaryota</taxon>
        <taxon>Fungi</taxon>
        <taxon>Fungi incertae sedis</taxon>
        <taxon>Microsporidia</taxon>
        <taxon>Nosematidae</taxon>
        <taxon>Vairimorpha</taxon>
    </lineage>
</organism>
<evidence type="ECO:0000313" key="1">
    <source>
        <dbReference type="EMBL" id="KKO76026.1"/>
    </source>
</evidence>
<dbReference type="GO" id="GO:0006508">
    <property type="term" value="P:proteolysis"/>
    <property type="evidence" value="ECO:0007669"/>
    <property type="project" value="UniProtKB-KW"/>
</dbReference>
<dbReference type="VEuPathDB" id="MicrosporidiaDB:G9O61_00g011740"/>
<keyword evidence="1" id="KW-0378">Hydrolase</keyword>
<name>A0A0F9WFB0_9MICR</name>
<dbReference type="Proteomes" id="UP000034350">
    <property type="component" value="Unassembled WGS sequence"/>
</dbReference>
<dbReference type="GO" id="GO:0008233">
    <property type="term" value="F:peptidase activity"/>
    <property type="evidence" value="ECO:0007669"/>
    <property type="project" value="UniProtKB-KW"/>
</dbReference>
<gene>
    <name evidence="1" type="ORF">AAJ76_800089759</name>
</gene>
<dbReference type="EMBL" id="JPQZ01000008">
    <property type="protein sequence ID" value="KKO76026.1"/>
    <property type="molecule type" value="Genomic_DNA"/>
</dbReference>
<dbReference type="OrthoDB" id="2196302at2759"/>
<evidence type="ECO:0000313" key="2">
    <source>
        <dbReference type="Proteomes" id="UP000034350"/>
    </source>
</evidence>
<dbReference type="AlphaFoldDB" id="A0A0F9WFB0"/>
<keyword evidence="2" id="KW-1185">Reference proteome</keyword>
<accession>A0A0F9WFB0</accession>